<keyword evidence="1" id="KW-0472">Membrane</keyword>
<reference evidence="2 3" key="1">
    <citation type="submission" date="2023-07" db="EMBL/GenBank/DDBJ databases">
        <title>Novel species of Thermanaerothrix with wide hydrolytic capabilities.</title>
        <authorList>
            <person name="Zayulina K.S."/>
            <person name="Podosokorskaya O.A."/>
            <person name="Elcheninov A.G."/>
        </authorList>
    </citation>
    <scope>NUCLEOTIDE SEQUENCE [LARGE SCALE GENOMIC DNA]</scope>
    <source>
        <strain evidence="2 3">4228-RoL</strain>
    </source>
</reference>
<dbReference type="RefSeq" id="WP_315626199.1">
    <property type="nucleotide sequence ID" value="NZ_JAUHMF010000005.1"/>
</dbReference>
<evidence type="ECO:0000313" key="3">
    <source>
        <dbReference type="Proteomes" id="UP001254165"/>
    </source>
</evidence>
<dbReference type="EMBL" id="JAUHMF010000005">
    <property type="protein sequence ID" value="MDT8899472.1"/>
    <property type="molecule type" value="Genomic_DNA"/>
</dbReference>
<sequence length="86" mass="8444">MSLILAVIGVLPLCLASFAIGPRGPILLSLPSGALGLGAVVLGVIGLRRPVRRWAAVVGLLLGLVVLIGALCTLAAAGAVAGLQGR</sequence>
<feature type="transmembrane region" description="Helical" evidence="1">
    <location>
        <begin position="26"/>
        <end position="47"/>
    </location>
</feature>
<feature type="transmembrane region" description="Helical" evidence="1">
    <location>
        <begin position="54"/>
        <end position="83"/>
    </location>
</feature>
<keyword evidence="1" id="KW-0812">Transmembrane</keyword>
<evidence type="ECO:0000313" key="2">
    <source>
        <dbReference type="EMBL" id="MDT8899472.1"/>
    </source>
</evidence>
<proteinExistence type="predicted"/>
<organism evidence="2 3">
    <name type="scientific">Thermanaerothrix solaris</name>
    <dbReference type="NCBI Taxonomy" id="3058434"/>
    <lineage>
        <taxon>Bacteria</taxon>
        <taxon>Bacillati</taxon>
        <taxon>Chloroflexota</taxon>
        <taxon>Anaerolineae</taxon>
        <taxon>Anaerolineales</taxon>
        <taxon>Anaerolineaceae</taxon>
        <taxon>Thermanaerothrix</taxon>
    </lineage>
</organism>
<dbReference type="Proteomes" id="UP001254165">
    <property type="component" value="Unassembled WGS sequence"/>
</dbReference>
<protein>
    <submittedName>
        <fullName evidence="2">Uncharacterized protein</fullName>
    </submittedName>
</protein>
<comment type="caution">
    <text evidence="2">The sequence shown here is derived from an EMBL/GenBank/DDBJ whole genome shotgun (WGS) entry which is preliminary data.</text>
</comment>
<keyword evidence="1" id="KW-1133">Transmembrane helix</keyword>
<gene>
    <name evidence="2" type="ORF">QYE77_14500</name>
</gene>
<evidence type="ECO:0000256" key="1">
    <source>
        <dbReference type="SAM" id="Phobius"/>
    </source>
</evidence>
<accession>A0ABU3NRM6</accession>
<keyword evidence="3" id="KW-1185">Reference proteome</keyword>
<name>A0ABU3NRM6_9CHLR</name>